<protein>
    <recommendedName>
        <fullName evidence="1">ATP-dependent DNA helicase</fullName>
        <ecNumber evidence="1">5.6.2.3</ecNumber>
    </recommendedName>
</protein>
<keyword evidence="1" id="KW-0378">Hydrolase</keyword>
<dbReference type="GO" id="GO:0005524">
    <property type="term" value="F:ATP binding"/>
    <property type="evidence" value="ECO:0007669"/>
    <property type="project" value="UniProtKB-KW"/>
</dbReference>
<dbReference type="Proteomes" id="UP000887013">
    <property type="component" value="Unassembled WGS sequence"/>
</dbReference>
<dbReference type="GO" id="GO:0006281">
    <property type="term" value="P:DNA repair"/>
    <property type="evidence" value="ECO:0007669"/>
    <property type="project" value="UniProtKB-KW"/>
</dbReference>
<reference evidence="3" key="1">
    <citation type="submission" date="2020-08" db="EMBL/GenBank/DDBJ databases">
        <title>Multicomponent nature underlies the extraordinary mechanical properties of spider dragline silk.</title>
        <authorList>
            <person name="Kono N."/>
            <person name="Nakamura H."/>
            <person name="Mori M."/>
            <person name="Yoshida Y."/>
            <person name="Ohtoshi R."/>
            <person name="Malay A.D."/>
            <person name="Moran D.A.P."/>
            <person name="Tomita M."/>
            <person name="Numata K."/>
            <person name="Arakawa K."/>
        </authorList>
    </citation>
    <scope>NUCLEOTIDE SEQUENCE</scope>
</reference>
<keyword evidence="1" id="KW-0547">Nucleotide-binding</keyword>
<accession>A0A8X6J3H1</accession>
<keyword evidence="1" id="KW-0233">DNA recombination</keyword>
<dbReference type="Pfam" id="PF05970">
    <property type="entry name" value="PIF1"/>
    <property type="match status" value="1"/>
</dbReference>
<keyword evidence="1 3" id="KW-0347">Helicase</keyword>
<dbReference type="EC" id="5.6.2.3" evidence="1"/>
<sequence>MSGKSLLYYGFPESIREQSIVITNRLYMTEMAYNVSQLIHVVSVDVSKFNHDQKKVYDNVLNSADSNSGQLFFLDAVGRTGKSFLINLLLDKVRTGKILQR</sequence>
<dbReference type="GO" id="GO:0000723">
    <property type="term" value="P:telomere maintenance"/>
    <property type="evidence" value="ECO:0007669"/>
    <property type="project" value="InterPro"/>
</dbReference>
<dbReference type="AlphaFoldDB" id="A0A8X6J3H1"/>
<comment type="caution">
    <text evidence="3">The sequence shown here is derived from an EMBL/GenBank/DDBJ whole genome shotgun (WGS) entry which is preliminary data.</text>
</comment>
<dbReference type="EMBL" id="BMAW01041862">
    <property type="protein sequence ID" value="GFS31121.1"/>
    <property type="molecule type" value="Genomic_DNA"/>
</dbReference>
<keyword evidence="1" id="KW-0067">ATP-binding</keyword>
<keyword evidence="1" id="KW-0227">DNA damage</keyword>
<evidence type="ECO:0000313" key="3">
    <source>
        <dbReference type="EMBL" id="GFS31121.1"/>
    </source>
</evidence>
<evidence type="ECO:0000313" key="4">
    <source>
        <dbReference type="Proteomes" id="UP000887013"/>
    </source>
</evidence>
<dbReference type="GO" id="GO:0006310">
    <property type="term" value="P:DNA recombination"/>
    <property type="evidence" value="ECO:0007669"/>
    <property type="project" value="UniProtKB-KW"/>
</dbReference>
<keyword evidence="4" id="KW-1185">Reference proteome</keyword>
<keyword evidence="1" id="KW-0234">DNA repair</keyword>
<dbReference type="OrthoDB" id="6435532at2759"/>
<dbReference type="GO" id="GO:0016787">
    <property type="term" value="F:hydrolase activity"/>
    <property type="evidence" value="ECO:0007669"/>
    <property type="project" value="UniProtKB-KW"/>
</dbReference>
<comment type="cofactor">
    <cofactor evidence="1">
        <name>Mg(2+)</name>
        <dbReference type="ChEBI" id="CHEBI:18420"/>
    </cofactor>
</comment>
<dbReference type="GO" id="GO:0043139">
    <property type="term" value="F:5'-3' DNA helicase activity"/>
    <property type="evidence" value="ECO:0007669"/>
    <property type="project" value="UniProtKB-EC"/>
</dbReference>
<organism evidence="3 4">
    <name type="scientific">Nephila pilipes</name>
    <name type="common">Giant wood spider</name>
    <name type="synonym">Nephila maculata</name>
    <dbReference type="NCBI Taxonomy" id="299642"/>
    <lineage>
        <taxon>Eukaryota</taxon>
        <taxon>Metazoa</taxon>
        <taxon>Ecdysozoa</taxon>
        <taxon>Arthropoda</taxon>
        <taxon>Chelicerata</taxon>
        <taxon>Arachnida</taxon>
        <taxon>Araneae</taxon>
        <taxon>Araneomorphae</taxon>
        <taxon>Entelegynae</taxon>
        <taxon>Araneoidea</taxon>
        <taxon>Nephilidae</taxon>
        <taxon>Nephila</taxon>
    </lineage>
</organism>
<proteinExistence type="inferred from homology"/>
<comment type="catalytic activity">
    <reaction evidence="1">
        <text>ATP + H2O = ADP + phosphate + H(+)</text>
        <dbReference type="Rhea" id="RHEA:13065"/>
        <dbReference type="ChEBI" id="CHEBI:15377"/>
        <dbReference type="ChEBI" id="CHEBI:15378"/>
        <dbReference type="ChEBI" id="CHEBI:30616"/>
        <dbReference type="ChEBI" id="CHEBI:43474"/>
        <dbReference type="ChEBI" id="CHEBI:456216"/>
        <dbReference type="EC" id="5.6.2.3"/>
    </reaction>
</comment>
<gene>
    <name evidence="3" type="primary">g.10136</name>
    <name evidence="3" type="ORF">NPIL_377901</name>
</gene>
<name>A0A8X6J3H1_NEPPI</name>
<feature type="domain" description="DNA helicase Pif1-like DEAD-box helicase" evidence="2">
    <location>
        <begin position="49"/>
        <end position="96"/>
    </location>
</feature>
<evidence type="ECO:0000256" key="1">
    <source>
        <dbReference type="RuleBase" id="RU363044"/>
    </source>
</evidence>
<dbReference type="InterPro" id="IPR010285">
    <property type="entry name" value="DNA_helicase_pif1-like_DEAD"/>
</dbReference>
<comment type="similarity">
    <text evidence="1">Belongs to the helicase family.</text>
</comment>
<evidence type="ECO:0000259" key="2">
    <source>
        <dbReference type="Pfam" id="PF05970"/>
    </source>
</evidence>